<accession>A0AB74A5V9</accession>
<name>A0AB74A5V9_PSESX</name>
<proteinExistence type="predicted"/>
<dbReference type="AlphaFoldDB" id="A0AB74A5V9"/>
<comment type="caution">
    <text evidence="1">The sequence shown here is derived from an EMBL/GenBank/DDBJ whole genome shotgun (WGS) entry which is preliminary data.</text>
</comment>
<evidence type="ECO:0000313" key="1">
    <source>
        <dbReference type="EMBL" id="RML25988.1"/>
    </source>
</evidence>
<evidence type="ECO:0000313" key="2">
    <source>
        <dbReference type="Proteomes" id="UP000267978"/>
    </source>
</evidence>
<dbReference type="Proteomes" id="UP000267978">
    <property type="component" value="Unassembled WGS sequence"/>
</dbReference>
<organism evidence="1 2">
    <name type="scientific">Pseudomonas syringae pv. lapsa</name>
    <dbReference type="NCBI Taxonomy" id="199201"/>
    <lineage>
        <taxon>Bacteria</taxon>
        <taxon>Pseudomonadati</taxon>
        <taxon>Pseudomonadota</taxon>
        <taxon>Gammaproteobacteria</taxon>
        <taxon>Pseudomonadales</taxon>
        <taxon>Pseudomonadaceae</taxon>
        <taxon>Pseudomonas</taxon>
        <taxon>Pseudomonas syringae</taxon>
    </lineage>
</organism>
<sequence>MFIVHTAPFANKFAPTPSGQKLENGVSDDICSSFIPPPSRTRSLLRPAGRSLRTFQTMYVHRPHRPLREQVRSYALRAEA</sequence>
<protein>
    <submittedName>
        <fullName evidence="1">Uncharacterized protein</fullName>
    </submittedName>
</protein>
<reference evidence="1 2" key="1">
    <citation type="submission" date="2018-08" db="EMBL/GenBank/DDBJ databases">
        <title>Recombination of ecologically and evolutionarily significant loci maintains genetic cohesion in the Pseudomonas syringae species complex.</title>
        <authorList>
            <person name="Dillon M."/>
            <person name="Thakur S."/>
            <person name="Almeida R.N.D."/>
            <person name="Weir B.S."/>
            <person name="Guttman D.S."/>
        </authorList>
    </citation>
    <scope>NUCLEOTIDE SEQUENCE [LARGE SCALE GENOMIC DNA]</scope>
    <source>
        <strain evidence="1 2">ICMP 3946</strain>
    </source>
</reference>
<gene>
    <name evidence="1" type="ORF">ALQ98_101731</name>
</gene>
<dbReference type="EMBL" id="RBNO01000059">
    <property type="protein sequence ID" value="RML25988.1"/>
    <property type="molecule type" value="Genomic_DNA"/>
</dbReference>